<dbReference type="PANTHER" id="PTHR22930:SF85">
    <property type="entry name" value="GH03217P-RELATED"/>
    <property type="match status" value="1"/>
</dbReference>
<evidence type="ECO:0000256" key="4">
    <source>
        <dbReference type="ARBA" id="ARBA00022722"/>
    </source>
</evidence>
<dbReference type="GO" id="GO:0005634">
    <property type="term" value="C:nucleus"/>
    <property type="evidence" value="ECO:0007669"/>
    <property type="project" value="UniProtKB-SubCell"/>
</dbReference>
<dbReference type="Proteomes" id="UP000050761">
    <property type="component" value="Unassembled WGS sequence"/>
</dbReference>
<accession>A0A183FNX1</accession>
<protein>
    <submittedName>
        <fullName evidence="11">DDE Tnp4 domain-containing protein</fullName>
    </submittedName>
</protein>
<dbReference type="GO" id="GO:0046872">
    <property type="term" value="F:metal ion binding"/>
    <property type="evidence" value="ECO:0007669"/>
    <property type="project" value="UniProtKB-KW"/>
</dbReference>
<keyword evidence="4" id="KW-0540">Nuclease</keyword>
<dbReference type="WBParaSite" id="HPBE_0000925701-mRNA-1">
    <property type="protein sequence ID" value="HPBE_0000925701-mRNA-1"/>
    <property type="gene ID" value="HPBE_0000925701"/>
</dbReference>
<keyword evidence="6" id="KW-0378">Hydrolase</keyword>
<feature type="domain" description="DDE Tnp4" evidence="9">
    <location>
        <begin position="96"/>
        <end position="219"/>
    </location>
</feature>
<evidence type="ECO:0000256" key="2">
    <source>
        <dbReference type="ARBA" id="ARBA00004123"/>
    </source>
</evidence>
<feature type="region of interest" description="Disordered" evidence="8">
    <location>
        <begin position="281"/>
        <end position="347"/>
    </location>
</feature>
<comment type="similarity">
    <text evidence="3">Belongs to the HARBI1 family.</text>
</comment>
<evidence type="ECO:0000256" key="6">
    <source>
        <dbReference type="ARBA" id="ARBA00022801"/>
    </source>
</evidence>
<evidence type="ECO:0000313" key="11">
    <source>
        <dbReference type="WBParaSite" id="HPBE_0000925701-mRNA-1"/>
    </source>
</evidence>
<dbReference type="AlphaFoldDB" id="A0A183FNX1"/>
<dbReference type="InterPro" id="IPR027806">
    <property type="entry name" value="HARBI1_dom"/>
</dbReference>
<evidence type="ECO:0000256" key="3">
    <source>
        <dbReference type="ARBA" id="ARBA00006958"/>
    </source>
</evidence>
<feature type="compositionally biased region" description="Basic and acidic residues" evidence="8">
    <location>
        <begin position="296"/>
        <end position="316"/>
    </location>
</feature>
<proteinExistence type="inferred from homology"/>
<dbReference type="InterPro" id="IPR045249">
    <property type="entry name" value="HARBI1-like"/>
</dbReference>
<evidence type="ECO:0000256" key="5">
    <source>
        <dbReference type="ARBA" id="ARBA00022723"/>
    </source>
</evidence>
<evidence type="ECO:0000256" key="7">
    <source>
        <dbReference type="ARBA" id="ARBA00023242"/>
    </source>
</evidence>
<keyword evidence="7" id="KW-0539">Nucleus</keyword>
<keyword evidence="5" id="KW-0479">Metal-binding</keyword>
<dbReference type="GO" id="GO:0004518">
    <property type="term" value="F:nuclease activity"/>
    <property type="evidence" value="ECO:0007669"/>
    <property type="project" value="UniProtKB-KW"/>
</dbReference>
<reference evidence="11" key="1">
    <citation type="submission" date="2019-09" db="UniProtKB">
        <authorList>
            <consortium name="WormBaseParasite"/>
        </authorList>
    </citation>
    <scope>IDENTIFICATION</scope>
</reference>
<sequence length="347" mass="39241">MLIRAATPRHFRPRLSPLDVLDDHAFRQRFQISRRGFQFVLGLIEEDLSPETMRSHSLSFWERREEFVTWPTDEERVAMSRRLFALCGIPNIVGAIDGTHVKIIAPTEWENCYVNRKGFRSINVGTIADLDLKFIWLNVAFPGKTHDSRKLISCFNILAWKETWRFLGDSAYRLEQFLLKPYLGDGRTEAQLRFIEELQKGRVCVECAFGALKRQFLAPHGAAVSLGSNIDVRRQFLHISFRYNPTTAGKITNTAVCLRNLCILMNEAAFDSVEESASDYGDAGDKLAAEQNPRLGSHESSKDTGQPDERKGESAEKQTLQLRSDGCRPSELTQRAGESTLLSPASS</sequence>
<feature type="compositionally biased region" description="Polar residues" evidence="8">
    <location>
        <begin position="331"/>
        <end position="347"/>
    </location>
</feature>
<dbReference type="PANTHER" id="PTHR22930">
    <property type="match status" value="1"/>
</dbReference>
<evidence type="ECO:0000313" key="10">
    <source>
        <dbReference type="Proteomes" id="UP000050761"/>
    </source>
</evidence>
<comment type="subcellular location">
    <subcellularLocation>
        <location evidence="2">Nucleus</location>
    </subcellularLocation>
</comment>
<evidence type="ECO:0000256" key="8">
    <source>
        <dbReference type="SAM" id="MobiDB-lite"/>
    </source>
</evidence>
<comment type="cofactor">
    <cofactor evidence="1">
        <name>a divalent metal cation</name>
        <dbReference type="ChEBI" id="CHEBI:60240"/>
    </cofactor>
</comment>
<name>A0A183FNX1_HELPZ</name>
<organism evidence="10 11">
    <name type="scientific">Heligmosomoides polygyrus</name>
    <name type="common">Parasitic roundworm</name>
    <dbReference type="NCBI Taxonomy" id="6339"/>
    <lineage>
        <taxon>Eukaryota</taxon>
        <taxon>Metazoa</taxon>
        <taxon>Ecdysozoa</taxon>
        <taxon>Nematoda</taxon>
        <taxon>Chromadorea</taxon>
        <taxon>Rhabditida</taxon>
        <taxon>Rhabditina</taxon>
        <taxon>Rhabditomorpha</taxon>
        <taxon>Strongyloidea</taxon>
        <taxon>Heligmosomidae</taxon>
        <taxon>Heligmosomoides</taxon>
    </lineage>
</organism>
<dbReference type="Pfam" id="PF13359">
    <property type="entry name" value="DDE_Tnp_4"/>
    <property type="match status" value="1"/>
</dbReference>
<evidence type="ECO:0000259" key="9">
    <source>
        <dbReference type="Pfam" id="PF13359"/>
    </source>
</evidence>
<dbReference type="GO" id="GO:0016787">
    <property type="term" value="F:hydrolase activity"/>
    <property type="evidence" value="ECO:0007669"/>
    <property type="project" value="UniProtKB-KW"/>
</dbReference>
<keyword evidence="10" id="KW-1185">Reference proteome</keyword>
<evidence type="ECO:0000256" key="1">
    <source>
        <dbReference type="ARBA" id="ARBA00001968"/>
    </source>
</evidence>